<comment type="caution">
    <text evidence="1">The sequence shown here is derived from an EMBL/GenBank/DDBJ whole genome shotgun (WGS) entry which is preliminary data.</text>
</comment>
<keyword evidence="2" id="KW-1185">Reference proteome</keyword>
<sequence length="102" mass="11767">MAKTILDEVYGELKAMGLTPSERVFCMEWLGRSECYMRTLRFEKIKPSIATIAICASKLQHYGERMVQTDKHKAAGKRFLQLSEQCHREINKDAEATWLEAV</sequence>
<dbReference type="Proteomes" id="UP000316688">
    <property type="component" value="Unassembled WGS sequence"/>
</dbReference>
<proteinExistence type="predicted"/>
<dbReference type="RefSeq" id="WP_144347001.1">
    <property type="nucleotide sequence ID" value="NZ_VMKP01000001.1"/>
</dbReference>
<dbReference type="Pfam" id="PF20331">
    <property type="entry name" value="DUF6626"/>
    <property type="match status" value="1"/>
</dbReference>
<accession>A0A557RMR5</accession>
<protein>
    <submittedName>
        <fullName evidence="1">Uncharacterized protein</fullName>
    </submittedName>
</protein>
<reference evidence="1 2" key="1">
    <citation type="submission" date="2019-07" db="EMBL/GenBank/DDBJ databases">
        <title>Reclasification of Spiribacter aquaticus.</title>
        <authorList>
            <person name="Leon M.J."/>
            <person name="Sanchez-Porro C."/>
            <person name="Ventosa A."/>
        </authorList>
    </citation>
    <scope>NUCLEOTIDE SEQUENCE [LARGE SCALE GENOMIC DNA]</scope>
    <source>
        <strain evidence="1 2">SP30</strain>
    </source>
</reference>
<dbReference type="AlphaFoldDB" id="A0A557RMR5"/>
<evidence type="ECO:0000313" key="1">
    <source>
        <dbReference type="EMBL" id="TVO66464.1"/>
    </source>
</evidence>
<evidence type="ECO:0000313" key="2">
    <source>
        <dbReference type="Proteomes" id="UP000316688"/>
    </source>
</evidence>
<dbReference type="EMBL" id="VMKP01000001">
    <property type="protein sequence ID" value="TVO66464.1"/>
    <property type="molecule type" value="Genomic_DNA"/>
</dbReference>
<organism evidence="1 2">
    <name type="scientific">Spiribacter aquaticus</name>
    <dbReference type="NCBI Taxonomy" id="1935996"/>
    <lineage>
        <taxon>Bacteria</taxon>
        <taxon>Pseudomonadati</taxon>
        <taxon>Pseudomonadota</taxon>
        <taxon>Gammaproteobacteria</taxon>
        <taxon>Chromatiales</taxon>
        <taxon>Ectothiorhodospiraceae</taxon>
        <taxon>Spiribacter</taxon>
    </lineage>
</organism>
<name>A0A557RMR5_9GAMM</name>
<dbReference type="InterPro" id="IPR046734">
    <property type="entry name" value="DUF6626"/>
</dbReference>
<gene>
    <name evidence="1" type="ORF">FPL11_01920</name>
</gene>